<organism evidence="3 4">
    <name type="scientific">Paraflavisolibacter caeni</name>
    <dbReference type="NCBI Taxonomy" id="2982496"/>
    <lineage>
        <taxon>Bacteria</taxon>
        <taxon>Pseudomonadati</taxon>
        <taxon>Bacteroidota</taxon>
        <taxon>Chitinophagia</taxon>
        <taxon>Chitinophagales</taxon>
        <taxon>Chitinophagaceae</taxon>
        <taxon>Paraflavisolibacter</taxon>
    </lineage>
</organism>
<keyword evidence="2" id="KW-0472">Membrane</keyword>
<dbReference type="RefSeq" id="WP_279295121.1">
    <property type="nucleotide sequence ID" value="NZ_JAOTIF010000001.1"/>
</dbReference>
<reference evidence="3" key="2">
    <citation type="submission" date="2023-04" db="EMBL/GenBank/DDBJ databases">
        <title>Paracnuella aquatica gen. nov., sp. nov., a member of the family Chitinophagaceae isolated from a hot spring.</title>
        <authorList>
            <person name="Wang C."/>
        </authorList>
    </citation>
    <scope>NUCLEOTIDE SEQUENCE</scope>
    <source>
        <strain evidence="3">LB-8</strain>
    </source>
</reference>
<sequence length="65" mass="7082">MKQKLPIPMIVGMLSAWAAGLILLFVMKKKAKKEERPSKNAPQLDIENPGSQAEFLTAATESEVG</sequence>
<evidence type="ECO:0000256" key="1">
    <source>
        <dbReference type="SAM" id="MobiDB-lite"/>
    </source>
</evidence>
<feature type="transmembrane region" description="Helical" evidence="2">
    <location>
        <begin position="6"/>
        <end position="26"/>
    </location>
</feature>
<feature type="region of interest" description="Disordered" evidence="1">
    <location>
        <begin position="33"/>
        <end position="65"/>
    </location>
</feature>
<accession>A0A9X2XSK7</accession>
<dbReference type="Proteomes" id="UP001155483">
    <property type="component" value="Unassembled WGS sequence"/>
</dbReference>
<dbReference type="AlphaFoldDB" id="A0A9X2XSK7"/>
<evidence type="ECO:0000313" key="4">
    <source>
        <dbReference type="Proteomes" id="UP001155483"/>
    </source>
</evidence>
<evidence type="ECO:0000313" key="3">
    <source>
        <dbReference type="EMBL" id="MCU7547675.1"/>
    </source>
</evidence>
<evidence type="ECO:0000256" key="2">
    <source>
        <dbReference type="SAM" id="Phobius"/>
    </source>
</evidence>
<comment type="caution">
    <text evidence="3">The sequence shown here is derived from an EMBL/GenBank/DDBJ whole genome shotgun (WGS) entry which is preliminary data.</text>
</comment>
<keyword evidence="4" id="KW-1185">Reference proteome</keyword>
<reference evidence="3" key="1">
    <citation type="submission" date="2022-09" db="EMBL/GenBank/DDBJ databases">
        <authorList>
            <person name="Yuan C."/>
            <person name="Ke Z."/>
        </authorList>
    </citation>
    <scope>NUCLEOTIDE SEQUENCE</scope>
    <source>
        <strain evidence="3">LB-8</strain>
    </source>
</reference>
<name>A0A9X2XSK7_9BACT</name>
<keyword evidence="2" id="KW-0812">Transmembrane</keyword>
<gene>
    <name evidence="3" type="ORF">OCK74_01055</name>
</gene>
<proteinExistence type="predicted"/>
<keyword evidence="2" id="KW-1133">Transmembrane helix</keyword>
<dbReference type="EMBL" id="JAOTIF010000001">
    <property type="protein sequence ID" value="MCU7547675.1"/>
    <property type="molecule type" value="Genomic_DNA"/>
</dbReference>
<protein>
    <submittedName>
        <fullName evidence="3">Uncharacterized protein</fullName>
    </submittedName>
</protein>